<comment type="caution">
    <text evidence="7">The sequence shown here is derived from an EMBL/GenBank/DDBJ whole genome shotgun (WGS) entry which is preliminary data.</text>
</comment>
<evidence type="ECO:0000256" key="2">
    <source>
        <dbReference type="ARBA" id="ARBA00022578"/>
    </source>
</evidence>
<dbReference type="NCBIfam" id="TIGR01766">
    <property type="entry name" value="IS200/IS605 family accessory protein TnpB-like domain"/>
    <property type="match status" value="1"/>
</dbReference>
<keyword evidence="7" id="KW-0378">Hydrolase</keyword>
<name>A0ABV4XV39_9CYAN</name>
<reference evidence="7 8" key="1">
    <citation type="submission" date="2024-09" db="EMBL/GenBank/DDBJ databases">
        <title>Floridaenema gen nov. (Aerosakkonemataceae, Aerosakkonematales ord. nov., Cyanobacteria) from benthic tropical and subtropical fresh waters, with the description of four new species.</title>
        <authorList>
            <person name="Moretto J.A."/>
            <person name="Berthold D.E."/>
            <person name="Lefler F.W."/>
            <person name="Huang I.-S."/>
            <person name="Laughinghouse H. IV."/>
        </authorList>
    </citation>
    <scope>NUCLEOTIDE SEQUENCE [LARGE SCALE GENOMIC DNA]</scope>
    <source>
        <strain evidence="7 8">BLCC-F50</strain>
    </source>
</reference>
<dbReference type="Pfam" id="PF01385">
    <property type="entry name" value="OrfB_IS605"/>
    <property type="match status" value="1"/>
</dbReference>
<accession>A0ABV4XV39</accession>
<evidence type="ECO:0000259" key="5">
    <source>
        <dbReference type="Pfam" id="PF01385"/>
    </source>
</evidence>
<feature type="domain" description="Probable transposase IS891/IS1136/IS1341" evidence="5">
    <location>
        <begin position="167"/>
        <end position="281"/>
    </location>
</feature>
<proteinExistence type="inferred from homology"/>
<evidence type="ECO:0000259" key="6">
    <source>
        <dbReference type="Pfam" id="PF07282"/>
    </source>
</evidence>
<dbReference type="RefSeq" id="WP_413265160.1">
    <property type="nucleotide sequence ID" value="NZ_JBHFNR010000158.1"/>
</dbReference>
<keyword evidence="2" id="KW-0815">Transposition</keyword>
<dbReference type="GO" id="GO:0004519">
    <property type="term" value="F:endonuclease activity"/>
    <property type="evidence" value="ECO:0007669"/>
    <property type="project" value="UniProtKB-KW"/>
</dbReference>
<evidence type="ECO:0000256" key="3">
    <source>
        <dbReference type="ARBA" id="ARBA00023125"/>
    </source>
</evidence>
<dbReference type="EMBL" id="JBHFNR010000158">
    <property type="protein sequence ID" value="MFB2895522.1"/>
    <property type="molecule type" value="Genomic_DNA"/>
</dbReference>
<dbReference type="InterPro" id="IPR001959">
    <property type="entry name" value="Transposase"/>
</dbReference>
<evidence type="ECO:0000313" key="8">
    <source>
        <dbReference type="Proteomes" id="UP001576784"/>
    </source>
</evidence>
<evidence type="ECO:0000256" key="1">
    <source>
        <dbReference type="ARBA" id="ARBA00008761"/>
    </source>
</evidence>
<dbReference type="Pfam" id="PF07282">
    <property type="entry name" value="Cas12f1-like_TNB"/>
    <property type="match status" value="1"/>
</dbReference>
<keyword evidence="3" id="KW-0238">DNA-binding</keyword>
<organism evidence="7 8">
    <name type="scientific">Floridaenema flaviceps BLCC-F50</name>
    <dbReference type="NCBI Taxonomy" id="3153642"/>
    <lineage>
        <taxon>Bacteria</taxon>
        <taxon>Bacillati</taxon>
        <taxon>Cyanobacteriota</taxon>
        <taxon>Cyanophyceae</taxon>
        <taxon>Oscillatoriophycideae</taxon>
        <taxon>Aerosakkonematales</taxon>
        <taxon>Aerosakkonemataceae</taxon>
        <taxon>Floridanema</taxon>
        <taxon>Floridanema flaviceps</taxon>
    </lineage>
</organism>
<evidence type="ECO:0000256" key="4">
    <source>
        <dbReference type="ARBA" id="ARBA00023172"/>
    </source>
</evidence>
<feature type="domain" description="Cas12f1-like TNB" evidence="6">
    <location>
        <begin position="300"/>
        <end position="378"/>
    </location>
</feature>
<gene>
    <name evidence="7" type="ORF">ACE1CI_21665</name>
</gene>
<protein>
    <submittedName>
        <fullName evidence="7">RNA-guided endonuclease InsQ/TnpB family protein</fullName>
    </submittedName>
</protein>
<keyword evidence="8" id="KW-1185">Reference proteome</keyword>
<sequence length="405" mass="46375">MQLVERHVIKEGHPHYQEIDNLCWLSKNLYNYANYLVRQSFIHENTYLNYLAIQKQLQGTEVYKALPSKVSQQVLMGLEKNWQSFFAAMAEWKENPKKFLGRPSLPKYKDKEKGRNLLTYTSQAISKVALKKGFVKLSKSDVVVKTKISDVNQVRVIPKLDHYVVEVVYEVEVSPQQRDAYRIASIDIGLDNLAAVTFNQAGIKPLLINGKPLKSINQYFNKRKAEMQSKLGKGSSKQLKKLCSKRNFKVDDYLHKASRLIVDTLDANQIGTLVIGKNENWKQEINIGRQNNQNFVQVPHARFIQMLKYKAELLGIYVIEQEESYTSQASFLDLDLIPVYSSESKTNYMFSGRRVKRGIYKSRSGKQFNADVNGSYNIMRKAIPTAFGNGIEGVVVHPVRLTPAK</sequence>
<dbReference type="Proteomes" id="UP001576784">
    <property type="component" value="Unassembled WGS sequence"/>
</dbReference>
<keyword evidence="4" id="KW-0233">DNA recombination</keyword>
<comment type="similarity">
    <text evidence="1">In the C-terminal section; belongs to the transposase 35 family.</text>
</comment>
<dbReference type="NCBIfam" id="NF040570">
    <property type="entry name" value="guided_TnpB"/>
    <property type="match status" value="1"/>
</dbReference>
<keyword evidence="7" id="KW-0255">Endonuclease</keyword>
<evidence type="ECO:0000313" key="7">
    <source>
        <dbReference type="EMBL" id="MFB2895522.1"/>
    </source>
</evidence>
<keyword evidence="7" id="KW-0540">Nuclease</keyword>
<dbReference type="InterPro" id="IPR010095">
    <property type="entry name" value="Cas12f1-like_TNB"/>
</dbReference>